<sequence length="112" mass="12982">MIARVVLTLSSLKEQETDAFEFGMEFRNVIHFSATLLVIETLTNCLCQFVLNSLHFQRVCYVEERNCNSDNNLEEVISVIIFKQNPLVLNDESFYYVCGDSEILEAKWMTDT</sequence>
<dbReference type="AlphaFoldDB" id="A0A1J1HSK1"/>
<name>A0A1J1HSK1_9DIPT</name>
<keyword evidence="2" id="KW-1185">Reference proteome</keyword>
<gene>
    <name evidence="1" type="ORF">CLUMA_CG004652</name>
</gene>
<reference evidence="1 2" key="1">
    <citation type="submission" date="2015-04" db="EMBL/GenBank/DDBJ databases">
        <authorList>
            <person name="Syromyatnikov M.Y."/>
            <person name="Popov V.N."/>
        </authorList>
    </citation>
    <scope>NUCLEOTIDE SEQUENCE [LARGE SCALE GENOMIC DNA]</scope>
</reference>
<evidence type="ECO:0000313" key="1">
    <source>
        <dbReference type="EMBL" id="CRK90963.1"/>
    </source>
</evidence>
<accession>A0A1J1HSK1</accession>
<protein>
    <submittedName>
        <fullName evidence="1">CLUMA_CG004652, isoform A</fullName>
    </submittedName>
</protein>
<dbReference type="Proteomes" id="UP000183832">
    <property type="component" value="Unassembled WGS sequence"/>
</dbReference>
<organism evidence="1 2">
    <name type="scientific">Clunio marinus</name>
    <dbReference type="NCBI Taxonomy" id="568069"/>
    <lineage>
        <taxon>Eukaryota</taxon>
        <taxon>Metazoa</taxon>
        <taxon>Ecdysozoa</taxon>
        <taxon>Arthropoda</taxon>
        <taxon>Hexapoda</taxon>
        <taxon>Insecta</taxon>
        <taxon>Pterygota</taxon>
        <taxon>Neoptera</taxon>
        <taxon>Endopterygota</taxon>
        <taxon>Diptera</taxon>
        <taxon>Nematocera</taxon>
        <taxon>Chironomoidea</taxon>
        <taxon>Chironomidae</taxon>
        <taxon>Clunio</taxon>
    </lineage>
</organism>
<dbReference type="EMBL" id="CVRI01000020">
    <property type="protein sequence ID" value="CRK90963.1"/>
    <property type="molecule type" value="Genomic_DNA"/>
</dbReference>
<proteinExistence type="predicted"/>
<evidence type="ECO:0000313" key="2">
    <source>
        <dbReference type="Proteomes" id="UP000183832"/>
    </source>
</evidence>